<dbReference type="AlphaFoldDB" id="A0A1E5PNF6"/>
<keyword evidence="2" id="KW-1185">Reference proteome</keyword>
<name>A0A1E5PNF6_9ACTN</name>
<comment type="caution">
    <text evidence="1">The sequence shown here is derived from an EMBL/GenBank/DDBJ whole genome shotgun (WGS) entry which is preliminary data.</text>
</comment>
<dbReference type="Proteomes" id="UP000095705">
    <property type="component" value="Unassembled WGS sequence"/>
</dbReference>
<reference evidence="1 2" key="1">
    <citation type="submission" date="2016-08" db="EMBL/GenBank/DDBJ databases">
        <title>The complete genome of Streptomyces subrutilus 10-1-1.</title>
        <authorList>
            <person name="Chen X."/>
        </authorList>
    </citation>
    <scope>NUCLEOTIDE SEQUENCE [LARGE SCALE GENOMIC DNA]</scope>
    <source>
        <strain evidence="1 2">10-1-1</strain>
    </source>
</reference>
<accession>A0A1E5PNF6</accession>
<organism evidence="1 2">
    <name type="scientific">Streptomyces subrutilus</name>
    <dbReference type="NCBI Taxonomy" id="36818"/>
    <lineage>
        <taxon>Bacteria</taxon>
        <taxon>Bacillati</taxon>
        <taxon>Actinomycetota</taxon>
        <taxon>Actinomycetes</taxon>
        <taxon>Kitasatosporales</taxon>
        <taxon>Streptomycetaceae</taxon>
        <taxon>Streptomyces</taxon>
    </lineage>
</organism>
<gene>
    <name evidence="1" type="ORF">BGK67_05535</name>
</gene>
<dbReference type="OrthoDB" id="3216640at2"/>
<dbReference type="EMBL" id="MEHK01000001">
    <property type="protein sequence ID" value="OEJ30882.1"/>
    <property type="molecule type" value="Genomic_DNA"/>
</dbReference>
<evidence type="ECO:0000313" key="1">
    <source>
        <dbReference type="EMBL" id="OEJ30882.1"/>
    </source>
</evidence>
<proteinExistence type="predicted"/>
<evidence type="ECO:0000313" key="2">
    <source>
        <dbReference type="Proteomes" id="UP000095705"/>
    </source>
</evidence>
<sequence length="255" mass="27892">MPDNDRGARPIGRQGVEVMALPPGRELPTETEKWIVDGLVETMPGLQTRQLFTLRRDMLTDADYVVVGVDRERDRVVSLLTSHWARIPSGRSCLHVMIQFVGDKYRNGPVFGESWSVHFARLLADGRPFPEVIALKTYNPVVHCAMSAFSGHPDIGMYPDLAGEDDSQEALAAEVAAALAPGAPFDAARGVFPDIGRPRDLYRERPTSYVPEANAYFERHAAPGDRVLCMLHVPTQDGAHSILAALGVPLPSGRG</sequence>
<protein>
    <submittedName>
        <fullName evidence="1">Uncharacterized protein</fullName>
    </submittedName>
</protein>
<dbReference type="RefSeq" id="WP_141754016.1">
    <property type="nucleotide sequence ID" value="NZ_MEHK01000001.1"/>
</dbReference>
<dbReference type="STRING" id="36818.BGK67_05535"/>